<dbReference type="Pfam" id="PF18113">
    <property type="entry name" value="Rbx_binding"/>
    <property type="match status" value="1"/>
</dbReference>
<dbReference type="InterPro" id="IPR050260">
    <property type="entry name" value="FAD-bd_OxRdtase"/>
</dbReference>
<dbReference type="PATRIC" id="fig|292.27.peg.7216"/>
<comment type="caution">
    <text evidence="11">The sequence shown here is derived from an EMBL/GenBank/DDBJ whole genome shotgun (WGS) entry which is preliminary data.</text>
</comment>
<keyword evidence="5" id="KW-0285">Flavoprotein</keyword>
<sequence>MSTLETSNNRRDPVVIVGTGLAGYTVAREWRKLDGETPLVMISRDDGSFYSKPALSNALAQRKTPEQLAMSDAATMADQLHASIWTQCAVRRIRVDTHEIVLDDARVLRYRALVLATGADARRVPCEGDGVADVLSVNDLADYARLRGALRDCRSVAILGAGLIGCEFANDLVAAGLTVTVIDPADAPLSRLLPPEAGQVFAHGLRDAGVQLRLGAGVRSIARLVRGYRLALTDGASLDADLVISAIGLVPRTALAREAALDVADGIVTDAWCRTSAPDIFALGDCAAIDGRVRPYVLPIMHAARALAQCLRGTPARVDFPVMPVVVKTPAIPAVVVTADDGGRWTTEIGVGDVPRATRALCSDPESGRITGFALLDAATAEKAALLKVMSGGPST</sequence>
<evidence type="ECO:0000259" key="9">
    <source>
        <dbReference type="Pfam" id="PF07992"/>
    </source>
</evidence>
<evidence type="ECO:0000256" key="7">
    <source>
        <dbReference type="ARBA" id="ARBA00023002"/>
    </source>
</evidence>
<dbReference type="InterPro" id="IPR041364">
    <property type="entry name" value="Rbx-bd"/>
</dbReference>
<dbReference type="InterPro" id="IPR023753">
    <property type="entry name" value="FAD/NAD-binding_dom"/>
</dbReference>
<dbReference type="InterPro" id="IPR036188">
    <property type="entry name" value="FAD/NAD-bd_sf"/>
</dbReference>
<evidence type="ECO:0008006" key="13">
    <source>
        <dbReference type="Google" id="ProtNLM"/>
    </source>
</evidence>
<comment type="cofactor">
    <cofactor evidence="1">
        <name>FAD</name>
        <dbReference type="ChEBI" id="CHEBI:57692"/>
    </cofactor>
</comment>
<dbReference type="PANTHER" id="PTHR43429:SF3">
    <property type="entry name" value="NITRITE REDUCTASE [NAD(P)H]"/>
    <property type="match status" value="1"/>
</dbReference>
<accession>A0A0J5W9N1</accession>
<dbReference type="PRINTS" id="PR00411">
    <property type="entry name" value="PNDRDTASEI"/>
</dbReference>
<comment type="subcellular location">
    <subcellularLocation>
        <location evidence="2">Cytoplasm</location>
    </subcellularLocation>
</comment>
<dbReference type="GO" id="GO:0016491">
    <property type="term" value="F:oxidoreductase activity"/>
    <property type="evidence" value="ECO:0007669"/>
    <property type="project" value="UniProtKB-KW"/>
</dbReference>
<reference evidence="11 12" key="1">
    <citation type="submission" date="2015-05" db="EMBL/GenBank/DDBJ databases">
        <title>Draft genome of Burkholderia cepacia LK29.</title>
        <authorList>
            <person name="Chan X.Y."/>
        </authorList>
    </citation>
    <scope>NUCLEOTIDE SEQUENCE [LARGE SCALE GENOMIC DNA]</scope>
    <source>
        <strain evidence="11 12">LK29</strain>
    </source>
</reference>
<dbReference type="Gene3D" id="3.50.50.60">
    <property type="entry name" value="FAD/NAD(P)-binding domain"/>
    <property type="match status" value="2"/>
</dbReference>
<dbReference type="RefSeq" id="WP_048250726.1">
    <property type="nucleotide sequence ID" value="NZ_LDWR01000060.1"/>
</dbReference>
<dbReference type="Gene3D" id="3.30.390.120">
    <property type="match status" value="1"/>
</dbReference>
<protein>
    <recommendedName>
        <fullName evidence="13">FAD-dependent oxidoreductase</fullName>
    </recommendedName>
</protein>
<evidence type="ECO:0000256" key="1">
    <source>
        <dbReference type="ARBA" id="ARBA00001974"/>
    </source>
</evidence>
<proteinExistence type="inferred from homology"/>
<organism evidence="11 12">
    <name type="scientific">Burkholderia cepacia</name>
    <name type="common">Pseudomonas cepacia</name>
    <dbReference type="NCBI Taxonomy" id="292"/>
    <lineage>
        <taxon>Bacteria</taxon>
        <taxon>Pseudomonadati</taxon>
        <taxon>Pseudomonadota</taxon>
        <taxon>Betaproteobacteria</taxon>
        <taxon>Burkholderiales</taxon>
        <taxon>Burkholderiaceae</taxon>
        <taxon>Burkholderia</taxon>
        <taxon>Burkholderia cepacia complex</taxon>
    </lineage>
</organism>
<evidence type="ECO:0000256" key="8">
    <source>
        <dbReference type="ARBA" id="ARBA00023027"/>
    </source>
</evidence>
<dbReference type="Proteomes" id="UP000036338">
    <property type="component" value="Unassembled WGS sequence"/>
</dbReference>
<dbReference type="EMBL" id="LDWR01000060">
    <property type="protein sequence ID" value="KML47653.1"/>
    <property type="molecule type" value="Genomic_DNA"/>
</dbReference>
<comment type="similarity">
    <text evidence="3">Belongs to the FAD-dependent oxidoreductase family.</text>
</comment>
<evidence type="ECO:0000256" key="5">
    <source>
        <dbReference type="ARBA" id="ARBA00022630"/>
    </source>
</evidence>
<dbReference type="SUPFAM" id="SSF51905">
    <property type="entry name" value="FAD/NAD(P)-binding domain"/>
    <property type="match status" value="2"/>
</dbReference>
<evidence type="ECO:0000256" key="4">
    <source>
        <dbReference type="ARBA" id="ARBA00022490"/>
    </source>
</evidence>
<dbReference type="Pfam" id="PF07992">
    <property type="entry name" value="Pyr_redox_2"/>
    <property type="match status" value="1"/>
</dbReference>
<evidence type="ECO:0000256" key="6">
    <source>
        <dbReference type="ARBA" id="ARBA00022827"/>
    </source>
</evidence>
<evidence type="ECO:0000256" key="2">
    <source>
        <dbReference type="ARBA" id="ARBA00004496"/>
    </source>
</evidence>
<gene>
    <name evidence="11" type="ORF">VL15_31705</name>
</gene>
<name>A0A0J5W9N1_BURCE</name>
<dbReference type="GO" id="GO:0005737">
    <property type="term" value="C:cytoplasm"/>
    <property type="evidence" value="ECO:0007669"/>
    <property type="project" value="UniProtKB-SubCell"/>
</dbReference>
<evidence type="ECO:0000259" key="10">
    <source>
        <dbReference type="Pfam" id="PF18113"/>
    </source>
</evidence>
<feature type="domain" description="FAD/NAD(P)-binding" evidence="9">
    <location>
        <begin position="14"/>
        <end position="297"/>
    </location>
</feature>
<evidence type="ECO:0000313" key="12">
    <source>
        <dbReference type="Proteomes" id="UP000036338"/>
    </source>
</evidence>
<keyword evidence="6" id="KW-0274">FAD</keyword>
<keyword evidence="7" id="KW-0560">Oxidoreductase</keyword>
<dbReference type="AlphaFoldDB" id="A0A0J5W9N1"/>
<evidence type="ECO:0000313" key="11">
    <source>
        <dbReference type="EMBL" id="KML47653.1"/>
    </source>
</evidence>
<keyword evidence="4" id="KW-0963">Cytoplasm</keyword>
<dbReference type="PANTHER" id="PTHR43429">
    <property type="entry name" value="PYRIDINE NUCLEOTIDE-DISULFIDE OXIDOREDUCTASE DOMAIN-CONTAINING"/>
    <property type="match status" value="1"/>
</dbReference>
<dbReference type="PRINTS" id="PR00368">
    <property type="entry name" value="FADPNR"/>
</dbReference>
<evidence type="ECO:0000256" key="3">
    <source>
        <dbReference type="ARBA" id="ARBA00006442"/>
    </source>
</evidence>
<keyword evidence="8" id="KW-0520">NAD</keyword>
<feature type="domain" description="Rubredoxin binding" evidence="10">
    <location>
        <begin position="317"/>
        <end position="389"/>
    </location>
</feature>